<dbReference type="EMBL" id="JAEPRD010000137">
    <property type="protein sequence ID" value="KAG2196928.1"/>
    <property type="molecule type" value="Genomic_DNA"/>
</dbReference>
<organism evidence="2 3">
    <name type="scientific">Mucor saturninus</name>
    <dbReference type="NCBI Taxonomy" id="64648"/>
    <lineage>
        <taxon>Eukaryota</taxon>
        <taxon>Fungi</taxon>
        <taxon>Fungi incertae sedis</taxon>
        <taxon>Mucoromycota</taxon>
        <taxon>Mucoromycotina</taxon>
        <taxon>Mucoromycetes</taxon>
        <taxon>Mucorales</taxon>
        <taxon>Mucorineae</taxon>
        <taxon>Mucoraceae</taxon>
        <taxon>Mucor</taxon>
    </lineage>
</organism>
<name>A0A8H7UYN0_9FUNG</name>
<accession>A0A8H7UYN0</accession>
<dbReference type="Proteomes" id="UP000603453">
    <property type="component" value="Unassembled WGS sequence"/>
</dbReference>
<gene>
    <name evidence="2" type="ORF">INT47_005152</name>
</gene>
<protein>
    <submittedName>
        <fullName evidence="2">Uncharacterized protein</fullName>
    </submittedName>
</protein>
<dbReference type="AlphaFoldDB" id="A0A8H7UYN0"/>
<evidence type="ECO:0000313" key="3">
    <source>
        <dbReference type="Proteomes" id="UP000603453"/>
    </source>
</evidence>
<reference evidence="2" key="1">
    <citation type="submission" date="2020-12" db="EMBL/GenBank/DDBJ databases">
        <title>Metabolic potential, ecology and presence of endohyphal bacteria is reflected in genomic diversity of Mucoromycotina.</title>
        <authorList>
            <person name="Muszewska A."/>
            <person name="Okrasinska A."/>
            <person name="Steczkiewicz K."/>
            <person name="Drgas O."/>
            <person name="Orlowska M."/>
            <person name="Perlinska-Lenart U."/>
            <person name="Aleksandrzak-Piekarczyk T."/>
            <person name="Szatraj K."/>
            <person name="Zielenkiewicz U."/>
            <person name="Pilsyk S."/>
            <person name="Malc E."/>
            <person name="Mieczkowski P."/>
            <person name="Kruszewska J.S."/>
            <person name="Biernat P."/>
            <person name="Pawlowska J."/>
        </authorList>
    </citation>
    <scope>NUCLEOTIDE SEQUENCE</scope>
    <source>
        <strain evidence="2">WA0000017839</strain>
    </source>
</reference>
<proteinExistence type="predicted"/>
<feature type="region of interest" description="Disordered" evidence="1">
    <location>
        <begin position="93"/>
        <end position="180"/>
    </location>
</feature>
<evidence type="ECO:0000256" key="1">
    <source>
        <dbReference type="SAM" id="MobiDB-lite"/>
    </source>
</evidence>
<comment type="caution">
    <text evidence="2">The sequence shown here is derived from an EMBL/GenBank/DDBJ whole genome shotgun (WGS) entry which is preliminary data.</text>
</comment>
<feature type="compositionally biased region" description="Polar residues" evidence="1">
    <location>
        <begin position="137"/>
        <end position="146"/>
    </location>
</feature>
<evidence type="ECO:0000313" key="2">
    <source>
        <dbReference type="EMBL" id="KAG2196928.1"/>
    </source>
</evidence>
<sequence>MSYIRRTSNGSTQSRKSGCKLWRQLKQVFRRFKLQRSKNAVHAEFRRQESQRAAHARRVDIMRACMEEYCAKYQNQGSTRHPDDVLERVNLHVRNSRPDSEDTVYSTDEDVTPELNQNPVKARGIEPFIIKTRRNPSDSQSAQSPPNRIDTPDSLANLERDTDLPNQRKNSKTLVEDPTTKEVTDMIDELILVVEGSEKQLVEDSVTDFVAVHKASHIRSSFKRIGGTMSEP</sequence>
<keyword evidence="3" id="KW-1185">Reference proteome</keyword>